<dbReference type="InterPro" id="IPR010982">
    <property type="entry name" value="Lambda_DNA-bd_dom_sf"/>
</dbReference>
<dbReference type="SMART" id="SM00530">
    <property type="entry name" value="HTH_XRE"/>
    <property type="match status" value="1"/>
</dbReference>
<name>A0ABV2U9L3_9ACTN</name>
<dbReference type="Pfam" id="PF01381">
    <property type="entry name" value="HTH_3"/>
    <property type="match status" value="1"/>
</dbReference>
<dbReference type="RefSeq" id="WP_352306001.1">
    <property type="nucleotide sequence ID" value="NZ_JBEOSG010000014.1"/>
</dbReference>
<protein>
    <submittedName>
        <fullName evidence="4">XRE family transcriptional regulator</fullName>
    </submittedName>
</protein>
<dbReference type="SUPFAM" id="SSF51182">
    <property type="entry name" value="RmlC-like cupins"/>
    <property type="match status" value="1"/>
</dbReference>
<organism evidence="4 5">
    <name type="scientific">Streptomyces sp. 900116325</name>
    <dbReference type="NCBI Taxonomy" id="3154295"/>
    <lineage>
        <taxon>Bacteria</taxon>
        <taxon>Bacillati</taxon>
        <taxon>Actinomycetota</taxon>
        <taxon>Actinomycetes</taxon>
        <taxon>Kitasatosporales</taxon>
        <taxon>Streptomycetaceae</taxon>
        <taxon>Streptomyces</taxon>
    </lineage>
</organism>
<dbReference type="SUPFAM" id="SSF47413">
    <property type="entry name" value="lambda repressor-like DNA-binding domains"/>
    <property type="match status" value="1"/>
</dbReference>
<evidence type="ECO:0000256" key="1">
    <source>
        <dbReference type="ARBA" id="ARBA00023125"/>
    </source>
</evidence>
<feature type="region of interest" description="Disordered" evidence="2">
    <location>
        <begin position="1"/>
        <end position="23"/>
    </location>
</feature>
<dbReference type="InterPro" id="IPR001387">
    <property type="entry name" value="Cro/C1-type_HTH"/>
</dbReference>
<dbReference type="Proteomes" id="UP001550044">
    <property type="component" value="Unassembled WGS sequence"/>
</dbReference>
<comment type="caution">
    <text evidence="4">The sequence shown here is derived from an EMBL/GenBank/DDBJ whole genome shotgun (WGS) entry which is preliminary data.</text>
</comment>
<dbReference type="PANTHER" id="PTHR46797">
    <property type="entry name" value="HTH-TYPE TRANSCRIPTIONAL REGULATOR"/>
    <property type="match status" value="1"/>
</dbReference>
<dbReference type="InterPro" id="IPR013096">
    <property type="entry name" value="Cupin_2"/>
</dbReference>
<dbReference type="PROSITE" id="PS50943">
    <property type="entry name" value="HTH_CROC1"/>
    <property type="match status" value="1"/>
</dbReference>
<reference evidence="4 5" key="1">
    <citation type="submission" date="2024-06" db="EMBL/GenBank/DDBJ databases">
        <title>The Natural Products Discovery Center: Release of the First 8490 Sequenced Strains for Exploring Actinobacteria Biosynthetic Diversity.</title>
        <authorList>
            <person name="Kalkreuter E."/>
            <person name="Kautsar S.A."/>
            <person name="Yang D."/>
            <person name="Bader C.D."/>
            <person name="Teijaro C.N."/>
            <person name="Fluegel L."/>
            <person name="Davis C.M."/>
            <person name="Simpson J.R."/>
            <person name="Lauterbach L."/>
            <person name="Steele A.D."/>
            <person name="Gui C."/>
            <person name="Meng S."/>
            <person name="Li G."/>
            <person name="Viehrig K."/>
            <person name="Ye F."/>
            <person name="Su P."/>
            <person name="Kiefer A.F."/>
            <person name="Nichols A."/>
            <person name="Cepeda A.J."/>
            <person name="Yan W."/>
            <person name="Fan B."/>
            <person name="Jiang Y."/>
            <person name="Adhikari A."/>
            <person name="Zheng C.-J."/>
            <person name="Schuster L."/>
            <person name="Cowan T.M."/>
            <person name="Smanski M.J."/>
            <person name="Chevrette M.G."/>
            <person name="De Carvalho L.P.S."/>
            <person name="Shen B."/>
        </authorList>
    </citation>
    <scope>NUCLEOTIDE SEQUENCE [LARGE SCALE GENOMIC DNA]</scope>
    <source>
        <strain evidence="4 5">NPDC005137</strain>
    </source>
</reference>
<dbReference type="Gene3D" id="1.10.260.40">
    <property type="entry name" value="lambda repressor-like DNA-binding domains"/>
    <property type="match status" value="1"/>
</dbReference>
<sequence length="207" mass="21526">MPESRDVPAPAPPTVDSPVEASAADRATAQLAKVVASARRTAGLTLAATAAGSGLSPAYVSQIESGSANPTVRSLAQLAKVLGLELHELLGAGRGDTSDNSPFPARFTTLPGLTAMSDGQGIWNMTAHDATVLHSRLIRGEPGDHARPVRHAGEELVVVLAGQCRLRVSDTARVLNTGDACHFAASEEHQITQTSDDLLLLVVLTKE</sequence>
<accession>A0ABV2U9L3</accession>
<dbReference type="InterPro" id="IPR050807">
    <property type="entry name" value="TransReg_Diox_bact_type"/>
</dbReference>
<dbReference type="InterPro" id="IPR014710">
    <property type="entry name" value="RmlC-like_jellyroll"/>
</dbReference>
<evidence type="ECO:0000313" key="5">
    <source>
        <dbReference type="Proteomes" id="UP001550044"/>
    </source>
</evidence>
<feature type="domain" description="HTH cro/C1-type" evidence="3">
    <location>
        <begin position="35"/>
        <end position="89"/>
    </location>
</feature>
<evidence type="ECO:0000259" key="3">
    <source>
        <dbReference type="PROSITE" id="PS50943"/>
    </source>
</evidence>
<dbReference type="CDD" id="cd02209">
    <property type="entry name" value="cupin_XRE_C"/>
    <property type="match status" value="1"/>
</dbReference>
<proteinExistence type="predicted"/>
<keyword evidence="5" id="KW-1185">Reference proteome</keyword>
<dbReference type="EMBL" id="JBEXIP010000012">
    <property type="protein sequence ID" value="MET8434530.1"/>
    <property type="molecule type" value="Genomic_DNA"/>
</dbReference>
<dbReference type="Gene3D" id="2.60.120.10">
    <property type="entry name" value="Jelly Rolls"/>
    <property type="match status" value="1"/>
</dbReference>
<dbReference type="InterPro" id="IPR011051">
    <property type="entry name" value="RmlC_Cupin_sf"/>
</dbReference>
<keyword evidence="1" id="KW-0238">DNA-binding</keyword>
<dbReference type="PANTHER" id="PTHR46797:SF1">
    <property type="entry name" value="METHYLPHOSPHONATE SYNTHASE"/>
    <property type="match status" value="1"/>
</dbReference>
<evidence type="ECO:0000313" key="4">
    <source>
        <dbReference type="EMBL" id="MET8434530.1"/>
    </source>
</evidence>
<dbReference type="CDD" id="cd00093">
    <property type="entry name" value="HTH_XRE"/>
    <property type="match status" value="1"/>
</dbReference>
<evidence type="ECO:0000256" key="2">
    <source>
        <dbReference type="SAM" id="MobiDB-lite"/>
    </source>
</evidence>
<dbReference type="Pfam" id="PF07883">
    <property type="entry name" value="Cupin_2"/>
    <property type="match status" value="1"/>
</dbReference>
<gene>
    <name evidence="4" type="ORF">ABZV61_17345</name>
</gene>